<organism evidence="1">
    <name type="scientific">Anguilla anguilla</name>
    <name type="common">European freshwater eel</name>
    <name type="synonym">Muraena anguilla</name>
    <dbReference type="NCBI Taxonomy" id="7936"/>
    <lineage>
        <taxon>Eukaryota</taxon>
        <taxon>Metazoa</taxon>
        <taxon>Chordata</taxon>
        <taxon>Craniata</taxon>
        <taxon>Vertebrata</taxon>
        <taxon>Euteleostomi</taxon>
        <taxon>Actinopterygii</taxon>
        <taxon>Neopterygii</taxon>
        <taxon>Teleostei</taxon>
        <taxon>Anguilliformes</taxon>
        <taxon>Anguillidae</taxon>
        <taxon>Anguilla</taxon>
    </lineage>
</organism>
<name>A0A0E9S6H4_ANGAN</name>
<protein>
    <submittedName>
        <fullName evidence="1">Uncharacterized protein</fullName>
    </submittedName>
</protein>
<dbReference type="EMBL" id="GBXM01072337">
    <property type="protein sequence ID" value="JAH36240.1"/>
    <property type="molecule type" value="Transcribed_RNA"/>
</dbReference>
<proteinExistence type="predicted"/>
<sequence>MVFIFLFFKLIFNRSLCLLFFLSL</sequence>
<evidence type="ECO:0000313" key="1">
    <source>
        <dbReference type="EMBL" id="JAH36240.1"/>
    </source>
</evidence>
<reference evidence="1" key="1">
    <citation type="submission" date="2014-11" db="EMBL/GenBank/DDBJ databases">
        <authorList>
            <person name="Amaro Gonzalez C."/>
        </authorList>
    </citation>
    <scope>NUCLEOTIDE SEQUENCE</scope>
</reference>
<dbReference type="AlphaFoldDB" id="A0A0E9S6H4"/>
<accession>A0A0E9S6H4</accession>
<reference evidence="1" key="2">
    <citation type="journal article" date="2015" name="Fish Shellfish Immunol.">
        <title>Early steps in the European eel (Anguilla anguilla)-Vibrio vulnificus interaction in the gills: Role of the RtxA13 toxin.</title>
        <authorList>
            <person name="Callol A."/>
            <person name="Pajuelo D."/>
            <person name="Ebbesson L."/>
            <person name="Teles M."/>
            <person name="MacKenzie S."/>
            <person name="Amaro C."/>
        </authorList>
    </citation>
    <scope>NUCLEOTIDE SEQUENCE</scope>
</reference>